<dbReference type="Gene3D" id="1.10.340.70">
    <property type="match status" value="1"/>
</dbReference>
<proteinExistence type="predicted"/>
<evidence type="ECO:0000259" key="1">
    <source>
        <dbReference type="Pfam" id="PF17921"/>
    </source>
</evidence>
<name>A0A7N2L5B4_QUELO</name>
<accession>A0A7N2L5B4</accession>
<dbReference type="Gramene" id="QL03p021817:mrna">
    <property type="protein sequence ID" value="QL03p021817:mrna"/>
    <property type="gene ID" value="QL03p021817"/>
</dbReference>
<protein>
    <recommendedName>
        <fullName evidence="1">Integrase zinc-binding domain-containing protein</fullName>
    </recommendedName>
</protein>
<evidence type="ECO:0000313" key="2">
    <source>
        <dbReference type="EnsemblPlants" id="QL03p021817:mrna"/>
    </source>
</evidence>
<dbReference type="AlphaFoldDB" id="A0A7N2L5B4"/>
<dbReference type="Pfam" id="PF17921">
    <property type="entry name" value="Integrase_H2C2"/>
    <property type="match status" value="1"/>
</dbReference>
<reference evidence="2 3" key="1">
    <citation type="journal article" date="2016" name="G3 (Bethesda)">
        <title>First Draft Assembly and Annotation of the Genome of a California Endemic Oak Quercus lobata Nee (Fagaceae).</title>
        <authorList>
            <person name="Sork V.L."/>
            <person name="Fitz-Gibbon S.T."/>
            <person name="Puiu D."/>
            <person name="Crepeau M."/>
            <person name="Gugger P.F."/>
            <person name="Sherman R."/>
            <person name="Stevens K."/>
            <person name="Langley C.H."/>
            <person name="Pellegrini M."/>
            <person name="Salzberg S.L."/>
        </authorList>
    </citation>
    <scope>NUCLEOTIDE SEQUENCE [LARGE SCALE GENOMIC DNA]</scope>
    <source>
        <strain evidence="2 3">cv. SW786</strain>
    </source>
</reference>
<sequence>MYNIQENVCIMFCTYCSSYNKCAAEWVAALQEHIGQDSHLKPMILNHVHGSPLAGHSSYLKSLHRAKQNFYWEDMKKDLNRQSTSAKSVIGSKLRPLLPLDYHSPCLFQLGLGQISAWISLMDYQSHRFAASSFTVGRCAAVCYFLCYPTVFTDLTVVY</sequence>
<dbReference type="EMBL" id="LRBV02000003">
    <property type="status" value="NOT_ANNOTATED_CDS"/>
    <property type="molecule type" value="Genomic_DNA"/>
</dbReference>
<dbReference type="InParanoid" id="A0A7N2L5B4"/>
<feature type="domain" description="Integrase zinc-binding" evidence="1">
    <location>
        <begin position="38"/>
        <end position="81"/>
    </location>
</feature>
<evidence type="ECO:0000313" key="3">
    <source>
        <dbReference type="Proteomes" id="UP000594261"/>
    </source>
</evidence>
<dbReference type="Proteomes" id="UP000594261">
    <property type="component" value="Chromosome 3"/>
</dbReference>
<dbReference type="EnsemblPlants" id="QL03p021817:mrna">
    <property type="protein sequence ID" value="QL03p021817:mrna"/>
    <property type="gene ID" value="QL03p021817"/>
</dbReference>
<organism evidence="2 3">
    <name type="scientific">Quercus lobata</name>
    <name type="common">Valley oak</name>
    <dbReference type="NCBI Taxonomy" id="97700"/>
    <lineage>
        <taxon>Eukaryota</taxon>
        <taxon>Viridiplantae</taxon>
        <taxon>Streptophyta</taxon>
        <taxon>Embryophyta</taxon>
        <taxon>Tracheophyta</taxon>
        <taxon>Spermatophyta</taxon>
        <taxon>Magnoliopsida</taxon>
        <taxon>eudicotyledons</taxon>
        <taxon>Gunneridae</taxon>
        <taxon>Pentapetalae</taxon>
        <taxon>rosids</taxon>
        <taxon>fabids</taxon>
        <taxon>Fagales</taxon>
        <taxon>Fagaceae</taxon>
        <taxon>Quercus</taxon>
    </lineage>
</organism>
<reference evidence="2" key="2">
    <citation type="submission" date="2021-01" db="UniProtKB">
        <authorList>
            <consortium name="EnsemblPlants"/>
        </authorList>
    </citation>
    <scope>IDENTIFICATION</scope>
</reference>
<keyword evidence="3" id="KW-1185">Reference proteome</keyword>
<dbReference type="InterPro" id="IPR041588">
    <property type="entry name" value="Integrase_H2C2"/>
</dbReference>